<feature type="non-terminal residue" evidence="1">
    <location>
        <position position="43"/>
    </location>
</feature>
<evidence type="ECO:0000313" key="1">
    <source>
        <dbReference type="EMBL" id="SVE30162.1"/>
    </source>
</evidence>
<gene>
    <name evidence="1" type="ORF">METZ01_LOCUS483016</name>
</gene>
<accession>A0A383CD66</accession>
<organism evidence="1">
    <name type="scientific">marine metagenome</name>
    <dbReference type="NCBI Taxonomy" id="408172"/>
    <lineage>
        <taxon>unclassified sequences</taxon>
        <taxon>metagenomes</taxon>
        <taxon>ecological metagenomes</taxon>
    </lineage>
</organism>
<dbReference type="AlphaFoldDB" id="A0A383CD66"/>
<protein>
    <submittedName>
        <fullName evidence="1">Uncharacterized protein</fullName>
    </submittedName>
</protein>
<reference evidence="1" key="1">
    <citation type="submission" date="2018-05" db="EMBL/GenBank/DDBJ databases">
        <authorList>
            <person name="Lanie J.A."/>
            <person name="Ng W.-L."/>
            <person name="Kazmierczak K.M."/>
            <person name="Andrzejewski T.M."/>
            <person name="Davidsen T.M."/>
            <person name="Wayne K.J."/>
            <person name="Tettelin H."/>
            <person name="Glass J.I."/>
            <person name="Rusch D."/>
            <person name="Podicherti R."/>
            <person name="Tsui H.-C.T."/>
            <person name="Winkler M.E."/>
        </authorList>
    </citation>
    <scope>NUCLEOTIDE SEQUENCE</scope>
</reference>
<proteinExistence type="predicted"/>
<name>A0A383CD66_9ZZZZ</name>
<dbReference type="EMBL" id="UINC01207876">
    <property type="protein sequence ID" value="SVE30162.1"/>
    <property type="molecule type" value="Genomic_DNA"/>
</dbReference>
<sequence>MDNAAAYPYLYKLNAALYTKLTRICVWFEGSPPLLTSHTTLIL</sequence>